<organism evidence="3">
    <name type="scientific">Thiothrix subterranea</name>
    <dbReference type="NCBI Taxonomy" id="2735563"/>
    <lineage>
        <taxon>Bacteria</taxon>
        <taxon>Pseudomonadati</taxon>
        <taxon>Pseudomonadota</taxon>
        <taxon>Gammaproteobacteria</taxon>
        <taxon>Thiotrichales</taxon>
        <taxon>Thiotrichaceae</taxon>
        <taxon>Thiothrix</taxon>
    </lineage>
</organism>
<dbReference type="Proteomes" id="UP001229862">
    <property type="component" value="Plasmid pThsubDNT52_1"/>
</dbReference>
<feature type="chain" id="PRO_5041285992" evidence="1">
    <location>
        <begin position="26"/>
        <end position="57"/>
    </location>
</feature>
<evidence type="ECO:0000313" key="3">
    <source>
        <dbReference type="EMBL" id="WML84902.1"/>
    </source>
</evidence>
<keyword evidence="4" id="KW-1185">Reference proteome</keyword>
<dbReference type="EMBL" id="JAVFKN010000042">
    <property type="protein sequence ID" value="MDQ5770865.1"/>
    <property type="molecule type" value="Genomic_DNA"/>
</dbReference>
<proteinExistence type="predicted"/>
<reference evidence="3 4" key="1">
    <citation type="submission" date="2023-08" db="EMBL/GenBank/DDBJ databases">
        <title>New molecular markers tilS and rpoB for phylogenetic and monitoring studies of the genus Thiothrix biodiversity.</title>
        <authorList>
            <person name="Ravin N.V."/>
            <person name="Smolyakov D."/>
            <person name="Markov N.D."/>
            <person name="Beletsky A.V."/>
            <person name="Mardanov A.V."/>
            <person name="Rudenko T.S."/>
            <person name="Grabovich M.Y."/>
        </authorList>
    </citation>
    <scope>NUCLEOTIDE SEQUENCE</scope>
    <source>
        <strain evidence="3">DNT52</strain>
        <strain evidence="2 4">H33</strain>
        <plasmid evidence="3">pThsubDNT52_1</plasmid>
    </source>
</reference>
<sequence length="57" mass="5948">MKAIKASALLLAALFFSGIFATASAATCIQPGADNAPTFERNSHDSSAWFDELSING</sequence>
<dbReference type="EMBL" id="CP133216">
    <property type="protein sequence ID" value="WML84902.1"/>
    <property type="molecule type" value="Genomic_DNA"/>
</dbReference>
<protein>
    <submittedName>
        <fullName evidence="3">Uncharacterized protein</fullName>
    </submittedName>
</protein>
<evidence type="ECO:0000313" key="2">
    <source>
        <dbReference type="EMBL" id="MDQ5770865.1"/>
    </source>
</evidence>
<name>A0AA51MM74_9GAMM</name>
<evidence type="ECO:0000256" key="1">
    <source>
        <dbReference type="SAM" id="SignalP"/>
    </source>
</evidence>
<feature type="signal peptide" evidence="1">
    <location>
        <begin position="1"/>
        <end position="25"/>
    </location>
</feature>
<dbReference type="RefSeq" id="WP_308136527.1">
    <property type="nucleotide sequence ID" value="NZ_CP133216.1"/>
</dbReference>
<geneLocation type="plasmid" evidence="3">
    <name>pThsubDNT52_1</name>
</geneLocation>
<keyword evidence="3" id="KW-0614">Plasmid</keyword>
<gene>
    <name evidence="2" type="ORF">RCC75_20210</name>
    <name evidence="3" type="ORF">RCG00_00275</name>
</gene>
<evidence type="ECO:0000313" key="4">
    <source>
        <dbReference type="Proteomes" id="UP001223336"/>
    </source>
</evidence>
<dbReference type="Proteomes" id="UP001223336">
    <property type="component" value="Unassembled WGS sequence"/>
</dbReference>
<keyword evidence="1" id="KW-0732">Signal</keyword>
<accession>A0AA51MM74</accession>
<dbReference type="AlphaFoldDB" id="A0AA51MM74"/>